<dbReference type="Proteomes" id="UP000202086">
    <property type="component" value="Segment"/>
</dbReference>
<proteinExistence type="predicted"/>
<name>R4TI42_9CAUD</name>
<reference evidence="1 2" key="1">
    <citation type="submission" date="2012-12" db="EMBL/GenBank/DDBJ databases">
        <authorList>
            <person name="Sencilo A."/>
            <person name="Jacobs-Sera D."/>
            <person name="Russell D.A."/>
            <person name="Ko C."/>
            <person name="Atanasova N."/>
            <person name="Osterlund E."/>
            <person name="Oksanen H.M."/>
            <person name="Bamford D.H."/>
            <person name="Hatfull G.F."/>
            <person name="Roine E."/>
            <person name="Hendrix R.W."/>
        </authorList>
    </citation>
    <scope>NUCLEOTIDE SEQUENCE [LARGE SCALE GENOMIC DNA]</scope>
</reference>
<evidence type="ECO:0000313" key="2">
    <source>
        <dbReference type="Proteomes" id="UP000202086"/>
    </source>
</evidence>
<sequence length="41" mass="4992">MSAAELWEEHADEIDEIRLTPWDDGLSTSFWDRRLDDERRE</sequence>
<gene>
    <name evidence="1" type="primary">159</name>
    <name evidence="1" type="ORF">DNAM5_159</name>
</gene>
<organism evidence="1 2">
    <name type="scientific">Haloarcula californiae tailed virus 1</name>
    <dbReference type="NCBI Taxonomy" id="1273746"/>
    <lineage>
        <taxon>Viruses</taxon>
        <taxon>Duplodnaviria</taxon>
        <taxon>Heunggongvirae</taxon>
        <taxon>Uroviricota</taxon>
        <taxon>Caudoviricetes</taxon>
        <taxon>Thumleimavirales</taxon>
        <taxon>Druskaviridae</taxon>
        <taxon>Hacavirus</taxon>
        <taxon>Hacavirus italiense</taxon>
        <taxon>Hacavirus HCTV1</taxon>
    </lineage>
</organism>
<accession>R4TI42</accession>
<dbReference type="GeneID" id="16193578"/>
<dbReference type="RefSeq" id="YP_008059720.1">
    <property type="nucleotide sequence ID" value="NC_021330.1"/>
</dbReference>
<keyword evidence="2" id="KW-1185">Reference proteome</keyword>
<dbReference type="KEGG" id="vg:16193578"/>
<dbReference type="EMBL" id="KC292029">
    <property type="protein sequence ID" value="AGM12016.1"/>
    <property type="molecule type" value="Genomic_DNA"/>
</dbReference>
<protein>
    <submittedName>
        <fullName evidence="1">Uncharacterized protein</fullName>
    </submittedName>
</protein>
<evidence type="ECO:0000313" key="1">
    <source>
        <dbReference type="EMBL" id="AGM12016.1"/>
    </source>
</evidence>